<feature type="non-terminal residue" evidence="3">
    <location>
        <position position="1"/>
    </location>
</feature>
<gene>
    <name evidence="3" type="ORF">F2P45_33170</name>
</gene>
<dbReference type="Pfam" id="PF05707">
    <property type="entry name" value="Zot"/>
    <property type="match status" value="1"/>
</dbReference>
<dbReference type="Proteomes" id="UP000609726">
    <property type="component" value="Unassembled WGS sequence"/>
</dbReference>
<evidence type="ECO:0000256" key="1">
    <source>
        <dbReference type="SAM" id="Phobius"/>
    </source>
</evidence>
<evidence type="ECO:0000313" key="3">
    <source>
        <dbReference type="EMBL" id="NHZ93817.1"/>
    </source>
</evidence>
<evidence type="ECO:0000259" key="2">
    <source>
        <dbReference type="Pfam" id="PF05707"/>
    </source>
</evidence>
<dbReference type="InterPro" id="IPR008900">
    <property type="entry name" value="Zot_N"/>
</dbReference>
<comment type="caution">
    <text evidence="3">The sequence shown here is derived from an EMBL/GenBank/DDBJ whole genome shotgun (WGS) entry which is preliminary data.</text>
</comment>
<keyword evidence="1" id="KW-0812">Transmembrane</keyword>
<sequence>RTAAAPGRCRHCRSVAVQLYCCLTAACPSIRATSRCGRNRAYIQDMNTLNRFVKVVVAFNFRTHKKVSLGMSNTYSLTMWEGYKQSKTTKIGNWVRKYKKDVFPLYSSFKGGGNGVLVNADSRQNVLASKKLWLGAFAFIVALYVSVTYVWKFFHPGELGPDGKPLAATAKVVQPVPSSGPALASSGQLAPRQATFSDVWRVVGTFQAKGVSWVVVTNSAGVVRLESPSQFFGNGLVQIGEIDGAKVTTWSGAAVVTVGSAGAK</sequence>
<reference evidence="3 4" key="1">
    <citation type="submission" date="2019-10" db="EMBL/GenBank/DDBJ databases">
        <title>Taxonomy of Antarctic Massilia spp.: description of Massilia rubra sp. nov., Massilia aquatica sp. nov., Massilia mucilaginosa sp. nov., Massilia frigida sp. nov. isolated from streams, lakes and regoliths.</title>
        <authorList>
            <person name="Holochova P."/>
            <person name="Sedlacek I."/>
            <person name="Kralova S."/>
            <person name="Maslanova I."/>
            <person name="Busse H.-J."/>
            <person name="Stankova E."/>
            <person name="Vrbovska V."/>
            <person name="Kovarovic V."/>
            <person name="Bartak M."/>
            <person name="Svec P."/>
            <person name="Pantucek R."/>
        </authorList>
    </citation>
    <scope>NUCLEOTIDE SEQUENCE [LARGE SCALE GENOMIC DNA]</scope>
    <source>
        <strain evidence="3 4">CCM 8733</strain>
    </source>
</reference>
<evidence type="ECO:0000313" key="4">
    <source>
        <dbReference type="Proteomes" id="UP000609726"/>
    </source>
</evidence>
<accession>A0ABX0P3F8</accession>
<organism evidence="3 4">
    <name type="scientific">Massilia mucilaginosa</name>
    <dbReference type="NCBI Taxonomy" id="2609282"/>
    <lineage>
        <taxon>Bacteria</taxon>
        <taxon>Pseudomonadati</taxon>
        <taxon>Pseudomonadota</taxon>
        <taxon>Betaproteobacteria</taxon>
        <taxon>Burkholderiales</taxon>
        <taxon>Oxalobacteraceae</taxon>
        <taxon>Telluria group</taxon>
        <taxon>Massilia</taxon>
    </lineage>
</organism>
<name>A0ABX0P3F8_9BURK</name>
<feature type="transmembrane region" description="Helical" evidence="1">
    <location>
        <begin position="132"/>
        <end position="151"/>
    </location>
</feature>
<proteinExistence type="predicted"/>
<dbReference type="EMBL" id="WHJH01000097">
    <property type="protein sequence ID" value="NHZ93817.1"/>
    <property type="molecule type" value="Genomic_DNA"/>
</dbReference>
<feature type="domain" description="Zona occludens toxin N-terminal" evidence="2">
    <location>
        <begin position="43"/>
        <end position="108"/>
    </location>
</feature>
<keyword evidence="1" id="KW-1133">Transmembrane helix</keyword>
<dbReference type="Gene3D" id="3.40.50.300">
    <property type="entry name" value="P-loop containing nucleotide triphosphate hydrolases"/>
    <property type="match status" value="1"/>
</dbReference>
<protein>
    <recommendedName>
        <fullName evidence="2">Zona occludens toxin N-terminal domain-containing protein</fullName>
    </recommendedName>
</protein>
<keyword evidence="1" id="KW-0472">Membrane</keyword>
<keyword evidence="4" id="KW-1185">Reference proteome</keyword>
<dbReference type="InterPro" id="IPR027417">
    <property type="entry name" value="P-loop_NTPase"/>
</dbReference>